<evidence type="ECO:0000256" key="1">
    <source>
        <dbReference type="SAM" id="MobiDB-lite"/>
    </source>
</evidence>
<name>A0A9P7QM23_9HYPO</name>
<gene>
    <name evidence="2" type="ORF">E4U09_008170</name>
</gene>
<keyword evidence="3" id="KW-1185">Reference proteome</keyword>
<reference evidence="2 3" key="1">
    <citation type="journal article" date="2020" name="bioRxiv">
        <title>Whole genome comparisons of ergot fungi reveals the divergence and evolution of species within the genus Claviceps are the result of varying mechanisms driving genome evolution and host range expansion.</title>
        <authorList>
            <person name="Wyka S.A."/>
            <person name="Mondo S.J."/>
            <person name="Liu M."/>
            <person name="Dettman J."/>
            <person name="Nalam V."/>
            <person name="Broders K.D."/>
        </authorList>
    </citation>
    <scope>NUCLEOTIDE SEQUENCE [LARGE SCALE GENOMIC DNA]</scope>
    <source>
        <strain evidence="2 3">Clav52</strain>
    </source>
</reference>
<dbReference type="Proteomes" id="UP000707071">
    <property type="component" value="Unassembled WGS sequence"/>
</dbReference>
<organism evidence="2 3">
    <name type="scientific">Claviceps aff. purpurea</name>
    <dbReference type="NCBI Taxonomy" id="1967640"/>
    <lineage>
        <taxon>Eukaryota</taxon>
        <taxon>Fungi</taxon>
        <taxon>Dikarya</taxon>
        <taxon>Ascomycota</taxon>
        <taxon>Pezizomycotina</taxon>
        <taxon>Sordariomycetes</taxon>
        <taxon>Hypocreomycetidae</taxon>
        <taxon>Hypocreales</taxon>
        <taxon>Clavicipitaceae</taxon>
        <taxon>Claviceps</taxon>
    </lineage>
</organism>
<protein>
    <submittedName>
        <fullName evidence="2">Uncharacterized protein</fullName>
    </submittedName>
</protein>
<comment type="caution">
    <text evidence="2">The sequence shown here is derived from an EMBL/GenBank/DDBJ whole genome shotgun (WGS) entry which is preliminary data.</text>
</comment>
<accession>A0A9P7QM23</accession>
<dbReference type="AlphaFoldDB" id="A0A9P7QM23"/>
<evidence type="ECO:0000313" key="3">
    <source>
        <dbReference type="Proteomes" id="UP000707071"/>
    </source>
</evidence>
<proteinExistence type="predicted"/>
<evidence type="ECO:0000313" key="2">
    <source>
        <dbReference type="EMBL" id="KAG6299412.1"/>
    </source>
</evidence>
<feature type="region of interest" description="Disordered" evidence="1">
    <location>
        <begin position="94"/>
        <end position="117"/>
    </location>
</feature>
<dbReference type="EMBL" id="SRRH01000094">
    <property type="protein sequence ID" value="KAG6299412.1"/>
    <property type="molecule type" value="Genomic_DNA"/>
</dbReference>
<sequence>MFVELWLNTKRLAQINRPESMFQGNARKLPAEFHLSGDGRGLRNLHDLQLGGVAKNRAKRWIAGFLRVPRAMHAIDLYASPPSDEPMVRYDLATSNLQPATSNSSRETPVETTLPPF</sequence>
<feature type="compositionally biased region" description="Polar residues" evidence="1">
    <location>
        <begin position="94"/>
        <end position="111"/>
    </location>
</feature>